<dbReference type="Proteomes" id="UP000701801">
    <property type="component" value="Unassembled WGS sequence"/>
</dbReference>
<comment type="caution">
    <text evidence="1">The sequence shown here is derived from an EMBL/GenBank/DDBJ whole genome shotgun (WGS) entry which is preliminary data.</text>
</comment>
<name>A0A9N9LYD6_9HELO</name>
<organism evidence="1 2">
    <name type="scientific">Hymenoscyphus albidus</name>
    <dbReference type="NCBI Taxonomy" id="595503"/>
    <lineage>
        <taxon>Eukaryota</taxon>
        <taxon>Fungi</taxon>
        <taxon>Dikarya</taxon>
        <taxon>Ascomycota</taxon>
        <taxon>Pezizomycotina</taxon>
        <taxon>Leotiomycetes</taxon>
        <taxon>Helotiales</taxon>
        <taxon>Helotiaceae</taxon>
        <taxon>Hymenoscyphus</taxon>
    </lineage>
</organism>
<protein>
    <submittedName>
        <fullName evidence="1">Uncharacterized protein</fullName>
    </submittedName>
</protein>
<dbReference type="OrthoDB" id="10365730at2759"/>
<keyword evidence="2" id="KW-1185">Reference proteome</keyword>
<proteinExistence type="predicted"/>
<dbReference type="AlphaFoldDB" id="A0A9N9LYD6"/>
<gene>
    <name evidence="1" type="ORF">HYALB_00003759</name>
</gene>
<reference evidence="1" key="1">
    <citation type="submission" date="2021-07" db="EMBL/GenBank/DDBJ databases">
        <authorList>
            <person name="Durling M."/>
        </authorList>
    </citation>
    <scope>NUCLEOTIDE SEQUENCE</scope>
</reference>
<dbReference type="EMBL" id="CAJVRM010000418">
    <property type="protein sequence ID" value="CAG8980831.1"/>
    <property type="molecule type" value="Genomic_DNA"/>
</dbReference>
<accession>A0A9N9LYD6</accession>
<evidence type="ECO:0000313" key="1">
    <source>
        <dbReference type="EMBL" id="CAG8980831.1"/>
    </source>
</evidence>
<sequence>MPLMPVLVNCVYINSRHSSSRKDPPINLIPTWNSFESELLTKNNFVILLSLTSNTISAPRTAIRISKSKSTFEPKSTYRRPALSDPKVSFKTLLKALYRIEYERTYHKPPPKAKEFPYITMEPILPRLEPDAYKRIAQRLNYLRALDFIRERNNDRVESKWTVTSSIKSNWKMVNKGSYGTAIKELSEV</sequence>
<evidence type="ECO:0000313" key="2">
    <source>
        <dbReference type="Proteomes" id="UP000701801"/>
    </source>
</evidence>